<dbReference type="Pfam" id="PF13835">
    <property type="entry name" value="DUF4194"/>
    <property type="match status" value="1"/>
</dbReference>
<organism evidence="2 3">
    <name type="scientific">Hydrogenibacillus schlegelii</name>
    <name type="common">Bacillus schlegelii</name>
    <dbReference type="NCBI Taxonomy" id="1484"/>
    <lineage>
        <taxon>Bacteria</taxon>
        <taxon>Bacillati</taxon>
        <taxon>Bacillota</taxon>
        <taxon>Bacilli</taxon>
        <taxon>Bacillales</taxon>
        <taxon>Bacillales Family X. Incertae Sedis</taxon>
        <taxon>Hydrogenibacillus</taxon>
    </lineage>
</organism>
<evidence type="ECO:0000313" key="3">
    <source>
        <dbReference type="Proteomes" id="UP000748108"/>
    </source>
</evidence>
<evidence type="ECO:0000256" key="1">
    <source>
        <dbReference type="SAM" id="MobiDB-lite"/>
    </source>
</evidence>
<dbReference type="Proteomes" id="UP000748108">
    <property type="component" value="Unassembled WGS sequence"/>
</dbReference>
<dbReference type="AlphaFoldDB" id="A0A947CY72"/>
<evidence type="ECO:0000313" key="2">
    <source>
        <dbReference type="EMBL" id="MBT9282875.1"/>
    </source>
</evidence>
<accession>A0A947CY72</accession>
<dbReference type="EMBL" id="JAHHQF010000070">
    <property type="protein sequence ID" value="MBT9282875.1"/>
    <property type="molecule type" value="Genomic_DNA"/>
</dbReference>
<proteinExistence type="predicted"/>
<name>A0A947CY72_HYDSH</name>
<reference evidence="2" key="1">
    <citation type="journal article" date="2021" name="Microbiology">
        <title>Metagenomic Analysis of the Microbial Community in the Underground Coal Fire Area (Kemerovo Region, Russia) Revealed Predominance of Thermophilic Members of the Phyla Deinococcus-thermus, Aquificae, and Firmicutes.</title>
        <authorList>
            <person name="Kadnikov V."/>
            <person name="Mardanov A.V."/>
            <person name="Beletsky A.V."/>
            <person name="Karnachuk O.V."/>
            <person name="Ravin N.V."/>
        </authorList>
    </citation>
    <scope>NUCLEOTIDE SEQUENCE</scope>
    <source>
        <strain evidence="2">RBS10-49</strain>
    </source>
</reference>
<protein>
    <submittedName>
        <fullName evidence="2">DUF4194 domain-containing protein</fullName>
    </submittedName>
</protein>
<comment type="caution">
    <text evidence="2">The sequence shown here is derived from an EMBL/GenBank/DDBJ whole genome shotgun (WGS) entry which is preliminary data.</text>
</comment>
<sequence>MFEEALGERERERLSEVINRLIAVNFLVRDKERERYAIIRRERDRLERFFRFLGWDFIIDESHEVVFVAPPGAALRRNFNREETIWLLILRLIYEEKRHALSLSRQPVVTLAEIRAKYETFRLPLPGRTALERLVRLVRGYQLLDPLDGEGLTDDSRYVLHHTWLYAVDTQEILALQEKIARFAQATDREGETGEGDDEDAADRAERR</sequence>
<gene>
    <name evidence="2" type="ORF">KM312_09580</name>
</gene>
<feature type="region of interest" description="Disordered" evidence="1">
    <location>
        <begin position="186"/>
        <end position="208"/>
    </location>
</feature>
<dbReference type="InterPro" id="IPR025449">
    <property type="entry name" value="JetB"/>
</dbReference>